<dbReference type="InterPro" id="IPR037157">
    <property type="entry name" value="Acetyltransf_C_sf"/>
</dbReference>
<evidence type="ECO:0000256" key="6">
    <source>
        <dbReference type="ARBA" id="ARBA00023315"/>
    </source>
</evidence>
<dbReference type="OrthoDB" id="9807278at2"/>
<dbReference type="InterPro" id="IPR001451">
    <property type="entry name" value="Hexapep"/>
</dbReference>
<dbReference type="Pfam" id="PF00132">
    <property type="entry name" value="Hexapep"/>
    <property type="match status" value="2"/>
</dbReference>
<protein>
    <recommendedName>
        <fullName evidence="7">Acyl-[acyl-carrier-protein]--UDP-N-acetylglucosamine O-acyltransferase</fullName>
        <shortName evidence="7">UDP-N-acetylglucosamine acyltransferase</shortName>
        <ecNumber evidence="7">2.3.1.129</ecNumber>
    </recommendedName>
</protein>
<dbReference type="UniPathway" id="UPA00359">
    <property type="reaction ID" value="UER00477"/>
</dbReference>
<keyword evidence="5 7" id="KW-0443">Lipid metabolism</keyword>
<evidence type="ECO:0000313" key="9">
    <source>
        <dbReference type="EMBL" id="TDP74223.1"/>
    </source>
</evidence>
<evidence type="ECO:0000256" key="3">
    <source>
        <dbReference type="ARBA" id="ARBA00022679"/>
    </source>
</evidence>
<comment type="subcellular location">
    <subcellularLocation>
        <location evidence="7">Cytoplasm</location>
    </subcellularLocation>
</comment>
<name>A0A4R6QT28_9BURK</name>
<evidence type="ECO:0000256" key="7">
    <source>
        <dbReference type="HAMAP-Rule" id="MF_00387"/>
    </source>
</evidence>
<keyword evidence="4 7" id="KW-0677">Repeat</keyword>
<evidence type="ECO:0000256" key="4">
    <source>
        <dbReference type="ARBA" id="ARBA00022737"/>
    </source>
</evidence>
<keyword evidence="1 7" id="KW-0444">Lipid biosynthesis</keyword>
<dbReference type="Proteomes" id="UP000295361">
    <property type="component" value="Unassembled WGS sequence"/>
</dbReference>
<comment type="caution">
    <text evidence="9">The sequence shown here is derived from an EMBL/GenBank/DDBJ whole genome shotgun (WGS) entry which is preliminary data.</text>
</comment>
<proteinExistence type="inferred from homology"/>
<gene>
    <name evidence="7" type="primary">lpxA</name>
    <name evidence="9" type="ORF">DES47_101279</name>
</gene>
<dbReference type="InterPro" id="IPR011004">
    <property type="entry name" value="Trimer_LpxA-like_sf"/>
</dbReference>
<dbReference type="EMBL" id="SNXS01000001">
    <property type="protein sequence ID" value="TDP74223.1"/>
    <property type="molecule type" value="Genomic_DNA"/>
</dbReference>
<reference evidence="9 10" key="1">
    <citation type="submission" date="2019-03" db="EMBL/GenBank/DDBJ databases">
        <title>Genomic Encyclopedia of Type Strains, Phase IV (KMG-IV): sequencing the most valuable type-strain genomes for metagenomic binning, comparative biology and taxonomic classification.</title>
        <authorList>
            <person name="Goeker M."/>
        </authorList>
    </citation>
    <scope>NUCLEOTIDE SEQUENCE [LARGE SCALE GENOMIC DNA]</scope>
    <source>
        <strain evidence="9 10">DSM 16998</strain>
    </source>
</reference>
<dbReference type="Gene3D" id="1.20.1180.10">
    <property type="entry name" value="Udp N-acetylglucosamine O-acyltransferase, C-terminal domain"/>
    <property type="match status" value="1"/>
</dbReference>
<dbReference type="HAMAP" id="MF_00387">
    <property type="entry name" value="LpxA"/>
    <property type="match status" value="1"/>
</dbReference>
<comment type="subunit">
    <text evidence="7">Homotrimer.</text>
</comment>
<keyword evidence="2 7" id="KW-0441">Lipid A biosynthesis</keyword>
<dbReference type="EC" id="2.3.1.129" evidence="7"/>
<dbReference type="InParanoid" id="A0A4R6QT28"/>
<comment type="similarity">
    <text evidence="7">Belongs to the transferase hexapeptide repeat family. LpxA subfamily.</text>
</comment>
<dbReference type="PANTHER" id="PTHR43480">
    <property type="entry name" value="ACYL-[ACYL-CARRIER-PROTEIN]--UDP-N-ACETYLGLUCOSAMINE O-ACYLTRANSFERASE"/>
    <property type="match status" value="1"/>
</dbReference>
<sequence length="262" mass="28274">MAQIHPTALVDPKARLDESVTVGAYTLIGPDVQIAAGTTVGPHCVIEGHTRIGRDNRIFQFGSIGAAPQDKKYAGEPTELVIGDRNTIREFCTFNRGTAQDGGVTRIGDDNWLMAYVHIAHDCIIGNKTIFANNAQLAGHVEVGDWVIFGGFTVVHQFVKFGAHCMTSMGSIVFQDVPPFVMASGNTAQATGLNSEGLKRRGFAPERIGVVKQMYRSLYRKGLTLDQAKAEIAAQREAVPEAAGDVDLMLDFLTASTRGIVR</sequence>
<dbReference type="PANTHER" id="PTHR43480:SF1">
    <property type="entry name" value="ACYL-[ACYL-CARRIER-PROTEIN]--UDP-N-ACETYLGLUCOSAMINE O-ACYLTRANSFERASE, MITOCHONDRIAL-RELATED"/>
    <property type="match status" value="1"/>
</dbReference>
<feature type="domain" description="UDP N-acetylglucosamine O-acyltransferase C-terminal" evidence="8">
    <location>
        <begin position="176"/>
        <end position="261"/>
    </location>
</feature>
<evidence type="ECO:0000259" key="8">
    <source>
        <dbReference type="Pfam" id="PF13720"/>
    </source>
</evidence>
<comment type="pathway">
    <text evidence="7">Glycolipid biosynthesis; lipid IV(A) biosynthesis; lipid IV(A) from (3R)-3-hydroxytetradecanoyl-[acyl-carrier-protein] and UDP-N-acetyl-alpha-D-glucosamine: step 1/6.</text>
</comment>
<accession>A0A4R6QT28</accession>
<dbReference type="PIRSF" id="PIRSF000456">
    <property type="entry name" value="UDP-GlcNAc_acltr"/>
    <property type="match status" value="1"/>
</dbReference>
<dbReference type="NCBIfam" id="NF003657">
    <property type="entry name" value="PRK05289.1"/>
    <property type="match status" value="1"/>
</dbReference>
<comment type="catalytic activity">
    <reaction evidence="7">
        <text>a (3R)-hydroxyacyl-[ACP] + UDP-N-acetyl-alpha-D-glucosamine = a UDP-3-O-[(3R)-3-hydroxyacyl]-N-acetyl-alpha-D-glucosamine + holo-[ACP]</text>
        <dbReference type="Rhea" id="RHEA:67812"/>
        <dbReference type="Rhea" id="RHEA-COMP:9685"/>
        <dbReference type="Rhea" id="RHEA-COMP:9945"/>
        <dbReference type="ChEBI" id="CHEBI:57705"/>
        <dbReference type="ChEBI" id="CHEBI:64479"/>
        <dbReference type="ChEBI" id="CHEBI:78827"/>
        <dbReference type="ChEBI" id="CHEBI:173225"/>
        <dbReference type="EC" id="2.3.1.129"/>
    </reaction>
</comment>
<dbReference type="AlphaFoldDB" id="A0A4R6QT28"/>
<comment type="function">
    <text evidence="7">Involved in the biosynthesis of lipid A, a phosphorylated glycolipid that anchors the lipopolysaccharide to the outer membrane of the cell.</text>
</comment>
<evidence type="ECO:0000313" key="10">
    <source>
        <dbReference type="Proteomes" id="UP000295361"/>
    </source>
</evidence>
<dbReference type="GO" id="GO:0008780">
    <property type="term" value="F:acyl-[acyl-carrier-protein]-UDP-N-acetylglucosamine O-acyltransferase activity"/>
    <property type="evidence" value="ECO:0007669"/>
    <property type="project" value="UniProtKB-UniRule"/>
</dbReference>
<dbReference type="Pfam" id="PF13720">
    <property type="entry name" value="Acetyltransf_11"/>
    <property type="match status" value="1"/>
</dbReference>
<evidence type="ECO:0000256" key="5">
    <source>
        <dbReference type="ARBA" id="ARBA00023098"/>
    </source>
</evidence>
<dbReference type="InterPro" id="IPR029098">
    <property type="entry name" value="Acetyltransf_C"/>
</dbReference>
<evidence type="ECO:0000256" key="2">
    <source>
        <dbReference type="ARBA" id="ARBA00022556"/>
    </source>
</evidence>
<dbReference type="FunCoup" id="A0A4R6QT28">
    <property type="interactions" value="485"/>
</dbReference>
<evidence type="ECO:0000256" key="1">
    <source>
        <dbReference type="ARBA" id="ARBA00022516"/>
    </source>
</evidence>
<organism evidence="9 10">
    <name type="scientific">Roseateles toxinivorans</name>
    <dbReference type="NCBI Taxonomy" id="270368"/>
    <lineage>
        <taxon>Bacteria</taxon>
        <taxon>Pseudomonadati</taxon>
        <taxon>Pseudomonadota</taxon>
        <taxon>Betaproteobacteria</taxon>
        <taxon>Burkholderiales</taxon>
        <taxon>Sphaerotilaceae</taxon>
        <taxon>Roseateles</taxon>
    </lineage>
</organism>
<keyword evidence="7" id="KW-0963">Cytoplasm</keyword>
<dbReference type="Gene3D" id="2.160.10.10">
    <property type="entry name" value="Hexapeptide repeat proteins"/>
    <property type="match status" value="1"/>
</dbReference>
<keyword evidence="10" id="KW-1185">Reference proteome</keyword>
<dbReference type="GO" id="GO:0016020">
    <property type="term" value="C:membrane"/>
    <property type="evidence" value="ECO:0007669"/>
    <property type="project" value="GOC"/>
</dbReference>
<dbReference type="SUPFAM" id="SSF51161">
    <property type="entry name" value="Trimeric LpxA-like enzymes"/>
    <property type="match status" value="1"/>
</dbReference>
<dbReference type="GO" id="GO:0005737">
    <property type="term" value="C:cytoplasm"/>
    <property type="evidence" value="ECO:0007669"/>
    <property type="project" value="UniProtKB-SubCell"/>
</dbReference>
<dbReference type="CDD" id="cd03351">
    <property type="entry name" value="LbH_UDP-GlcNAc_AT"/>
    <property type="match status" value="1"/>
</dbReference>
<dbReference type="InterPro" id="IPR010137">
    <property type="entry name" value="Lipid_A_LpxA"/>
</dbReference>
<dbReference type="RefSeq" id="WP_133698870.1">
    <property type="nucleotide sequence ID" value="NZ_SNXS01000001.1"/>
</dbReference>
<keyword evidence="6 7" id="KW-0012">Acyltransferase</keyword>
<dbReference type="NCBIfam" id="TIGR01852">
    <property type="entry name" value="lipid_A_lpxA"/>
    <property type="match status" value="1"/>
</dbReference>
<dbReference type="GO" id="GO:0009245">
    <property type="term" value="P:lipid A biosynthetic process"/>
    <property type="evidence" value="ECO:0007669"/>
    <property type="project" value="UniProtKB-UniRule"/>
</dbReference>
<keyword evidence="3 7" id="KW-0808">Transferase</keyword>